<dbReference type="PRINTS" id="PR00368">
    <property type="entry name" value="FADPNR"/>
</dbReference>
<keyword evidence="1" id="KW-0285">Flavoprotein</keyword>
<dbReference type="GO" id="GO:0016491">
    <property type="term" value="F:oxidoreductase activity"/>
    <property type="evidence" value="ECO:0007669"/>
    <property type="project" value="UniProtKB-KW"/>
</dbReference>
<dbReference type="Proteomes" id="UP000236728">
    <property type="component" value="Unassembled WGS sequence"/>
</dbReference>
<sequence length="359" mass="39638">MVLSGLPSQYNEGMSEVMHDVLVIGAGPTGLACAIDAQNVGCSVAVVDKGCLTNSLFHYPANMTFFTTPELLEIGNIPFPSPNQKPSRGEALEYYRKVAERYKLELHLYETVKRVSGTDGDFTVHTEDEFGRAREHRARKLIVTTGYYDLPNPLDVPGEELSKVMHYYNEPHPYFGRDVLVVGGKNSAAIAALELYRHGARVTLVHRGAALHRHIKYWIKPDIENRIKNGEVAAYFNTTVKSIGYDEVVLSTPDGEKTIANQHVFALTGYKPDFTFIESMGITLDPNNSRCPIYNTETFESNVAGIYVAGVVVAGERTNEVFIENGRFHGAVIAKDLADKLGKASVAKPVKPEHTYAAE</sequence>
<dbReference type="Pfam" id="PF13738">
    <property type="entry name" value="Pyr_redox_3"/>
    <property type="match status" value="1"/>
</dbReference>
<dbReference type="InterPro" id="IPR050097">
    <property type="entry name" value="Ferredoxin-NADP_redctase_2"/>
</dbReference>
<keyword evidence="2" id="KW-0560">Oxidoreductase</keyword>
<dbReference type="PRINTS" id="PR00469">
    <property type="entry name" value="PNDRDTASEII"/>
</dbReference>
<name>A0A1H5W7T8_9BACT</name>
<reference evidence="3 4" key="1">
    <citation type="submission" date="2016-10" db="EMBL/GenBank/DDBJ databases">
        <authorList>
            <person name="de Groot N.N."/>
        </authorList>
    </citation>
    <scope>NUCLEOTIDE SEQUENCE [LARGE SCALE GENOMIC DNA]</scope>
    <source>
        <strain evidence="3 4">DSM 22489</strain>
    </source>
</reference>
<evidence type="ECO:0000313" key="3">
    <source>
        <dbReference type="EMBL" id="SEF95544.1"/>
    </source>
</evidence>
<dbReference type="NCBIfam" id="TIGR04018">
    <property type="entry name" value="Bthiol_YpdA"/>
    <property type="match status" value="1"/>
</dbReference>
<evidence type="ECO:0000313" key="4">
    <source>
        <dbReference type="Proteomes" id="UP000236728"/>
    </source>
</evidence>
<proteinExistence type="predicted"/>
<dbReference type="EMBL" id="FNVA01000002">
    <property type="protein sequence ID" value="SEF95544.1"/>
    <property type="molecule type" value="Genomic_DNA"/>
</dbReference>
<gene>
    <name evidence="3" type="ORF">SAMN05421819_1473</name>
</gene>
<evidence type="ECO:0000256" key="2">
    <source>
        <dbReference type="ARBA" id="ARBA00023002"/>
    </source>
</evidence>
<organism evidence="3 4">
    <name type="scientific">Bryocella elongata</name>
    <dbReference type="NCBI Taxonomy" id="863522"/>
    <lineage>
        <taxon>Bacteria</taxon>
        <taxon>Pseudomonadati</taxon>
        <taxon>Acidobacteriota</taxon>
        <taxon>Terriglobia</taxon>
        <taxon>Terriglobales</taxon>
        <taxon>Acidobacteriaceae</taxon>
        <taxon>Bryocella</taxon>
    </lineage>
</organism>
<dbReference type="InterPro" id="IPR036188">
    <property type="entry name" value="FAD/NAD-bd_sf"/>
</dbReference>
<dbReference type="SUPFAM" id="SSF51905">
    <property type="entry name" value="FAD/NAD(P)-binding domain"/>
    <property type="match status" value="1"/>
</dbReference>
<dbReference type="InterPro" id="IPR023856">
    <property type="entry name" value="Bdr"/>
</dbReference>
<dbReference type="Gene3D" id="3.50.50.60">
    <property type="entry name" value="FAD/NAD(P)-binding domain"/>
    <property type="match status" value="1"/>
</dbReference>
<accession>A0A1H5W7T8</accession>
<dbReference type="PANTHER" id="PTHR48105">
    <property type="entry name" value="THIOREDOXIN REDUCTASE 1-RELATED-RELATED"/>
    <property type="match status" value="1"/>
</dbReference>
<protein>
    <submittedName>
        <fullName evidence="3">Thioredoxin reductase (NADPH)</fullName>
    </submittedName>
</protein>
<dbReference type="AlphaFoldDB" id="A0A1H5W7T8"/>
<evidence type="ECO:0000256" key="1">
    <source>
        <dbReference type="ARBA" id="ARBA00022630"/>
    </source>
</evidence>
<keyword evidence="4" id="KW-1185">Reference proteome</keyword>